<feature type="compositionally biased region" description="Low complexity" evidence="1">
    <location>
        <begin position="151"/>
        <end position="165"/>
    </location>
</feature>
<dbReference type="PATRIC" id="fig|1938.6.peg.6509"/>
<name>A0A0L8JJ77_STRVR</name>
<comment type="caution">
    <text evidence="3">The sequence shown here is derived from an EMBL/GenBank/DDBJ whole genome shotgun (WGS) entry which is preliminary data.</text>
</comment>
<feature type="region of interest" description="Disordered" evidence="1">
    <location>
        <begin position="34"/>
        <end position="179"/>
    </location>
</feature>
<dbReference type="EMBL" id="LGUP01000375">
    <property type="protein sequence ID" value="KOG13668.1"/>
    <property type="molecule type" value="Genomic_DNA"/>
</dbReference>
<feature type="compositionally biased region" description="Gly residues" evidence="1">
    <location>
        <begin position="135"/>
        <end position="145"/>
    </location>
</feature>
<gene>
    <name evidence="3" type="ORF">ADK34_30340</name>
</gene>
<feature type="compositionally biased region" description="Low complexity" evidence="1">
    <location>
        <begin position="82"/>
        <end position="98"/>
    </location>
</feature>
<proteinExistence type="predicted"/>
<keyword evidence="2" id="KW-0732">Signal</keyword>
<protein>
    <recommendedName>
        <fullName evidence="5">Secreted protein</fullName>
    </recommendedName>
</protein>
<feature type="compositionally biased region" description="Pro residues" evidence="1">
    <location>
        <begin position="166"/>
        <end position="176"/>
    </location>
</feature>
<dbReference type="AlphaFoldDB" id="A0A0L8JJ77"/>
<feature type="chain" id="PRO_5038597491" description="Secreted protein" evidence="2">
    <location>
        <begin position="28"/>
        <end position="277"/>
    </location>
</feature>
<evidence type="ECO:0000313" key="4">
    <source>
        <dbReference type="Proteomes" id="UP000037023"/>
    </source>
</evidence>
<organism evidence="3 4">
    <name type="scientific">Streptomyces viridochromogenes</name>
    <dbReference type="NCBI Taxonomy" id="1938"/>
    <lineage>
        <taxon>Bacteria</taxon>
        <taxon>Bacillati</taxon>
        <taxon>Actinomycetota</taxon>
        <taxon>Actinomycetes</taxon>
        <taxon>Kitasatosporales</taxon>
        <taxon>Streptomycetaceae</taxon>
        <taxon>Streptomyces</taxon>
    </lineage>
</organism>
<evidence type="ECO:0000313" key="3">
    <source>
        <dbReference type="EMBL" id="KOG13668.1"/>
    </source>
</evidence>
<dbReference type="Proteomes" id="UP000037023">
    <property type="component" value="Unassembled WGS sequence"/>
</dbReference>
<evidence type="ECO:0000256" key="1">
    <source>
        <dbReference type="SAM" id="MobiDB-lite"/>
    </source>
</evidence>
<accession>A0A0L8JJ77</accession>
<feature type="compositionally biased region" description="Low complexity" evidence="1">
    <location>
        <begin position="123"/>
        <end position="134"/>
    </location>
</feature>
<feature type="compositionally biased region" description="Low complexity" evidence="1">
    <location>
        <begin position="59"/>
        <end position="73"/>
    </location>
</feature>
<feature type="signal peptide" evidence="2">
    <location>
        <begin position="1"/>
        <end position="27"/>
    </location>
</feature>
<dbReference type="PROSITE" id="PS51257">
    <property type="entry name" value="PROKAR_LIPOPROTEIN"/>
    <property type="match status" value="1"/>
</dbReference>
<dbReference type="RefSeq" id="WP_234439521.1">
    <property type="nucleotide sequence ID" value="NZ_LGUP01000375.1"/>
</dbReference>
<reference evidence="3 4" key="1">
    <citation type="submission" date="2015-06" db="EMBL/GenBank/DDBJ databases">
        <authorList>
            <person name="Hoefler B.C."/>
            <person name="Straight P.D."/>
        </authorList>
    </citation>
    <scope>NUCLEOTIDE SEQUENCE [LARGE SCALE GENOMIC DNA]</scope>
    <source>
        <strain evidence="3 4">NRRL 3427</strain>
    </source>
</reference>
<evidence type="ECO:0000256" key="2">
    <source>
        <dbReference type="SAM" id="SignalP"/>
    </source>
</evidence>
<sequence length="277" mass="26358">MRPRKPGTGPGLVAVALCLGGALTACGGGDGEGYAAVGAGPSPKGAVAPSGAVSLVPLDGPTTPGLTSSTSSPSPAPPGTPPTAADGPLPGPSDTPGSPEGGSGPSRTETGTGPGSGAGPDSRPGSGTAPTAAPGTGGTAPGTGGTPPRTPSATPGPTAPGTGTPVPSPTPSPSPGPALLAVSAPGLADGDRRWCERVTVTFRNTGGSAATSGTVTFATHVIGALGVDWATLTSSQPLPAPIAAGTARTQTYTVCVDSWRVPLGMRIDTRQVTAEWR</sequence>
<evidence type="ECO:0008006" key="5">
    <source>
        <dbReference type="Google" id="ProtNLM"/>
    </source>
</evidence>